<name>A0A1L4D2M0_9BACT</name>
<proteinExistence type="predicted"/>
<dbReference type="Proteomes" id="UP000184731">
    <property type="component" value="Chromosome"/>
</dbReference>
<accession>A0A1L4D2M0</accession>
<gene>
    <name evidence="1" type="ORF">AXG55_11260</name>
</gene>
<evidence type="ECO:0000313" key="2">
    <source>
        <dbReference type="Proteomes" id="UP000184731"/>
    </source>
</evidence>
<evidence type="ECO:0000313" key="1">
    <source>
        <dbReference type="EMBL" id="APJ04455.1"/>
    </source>
</evidence>
<organism evidence="1 2">
    <name type="scientific">Silvanigrella aquatica</name>
    <dbReference type="NCBI Taxonomy" id="1915309"/>
    <lineage>
        <taxon>Bacteria</taxon>
        <taxon>Pseudomonadati</taxon>
        <taxon>Bdellovibrionota</taxon>
        <taxon>Oligoflexia</taxon>
        <taxon>Silvanigrellales</taxon>
        <taxon>Silvanigrellaceae</taxon>
        <taxon>Silvanigrella</taxon>
    </lineage>
</organism>
<dbReference type="EMBL" id="CP017834">
    <property type="protein sequence ID" value="APJ04455.1"/>
    <property type="molecule type" value="Genomic_DNA"/>
</dbReference>
<dbReference type="KEGG" id="saqi:AXG55_11260"/>
<sequence>MKKIMKFNRPLFGDHTSEVIIVTLIYLILLEKEITMILDYSKKAIASSTNYSLKSINSSVYTNSKLLDCC</sequence>
<keyword evidence="2" id="KW-1185">Reference proteome</keyword>
<protein>
    <submittedName>
        <fullName evidence="1">Uncharacterized protein</fullName>
    </submittedName>
</protein>
<dbReference type="STRING" id="1915309.AXG55_11260"/>
<dbReference type="AlphaFoldDB" id="A0A1L4D2M0"/>
<reference evidence="1 2" key="1">
    <citation type="submission" date="2016-10" db="EMBL/GenBank/DDBJ databases">
        <title>Silvanigrella aquatica sp. nov., isolated from a freshwater lake located in the Black Forest, Germany, description of Silvanigrellaceae fam. nov., Silvanigrellales ord. nov., reclassification of the order Bdellovibrionales in the class Oligoflexia, reclassification of the families Bacteriovoracaceae and Halobacteriovoraceae in the new order Bacteriovoracales ord. nov., and reclassification of the family Pseudobacteriovoracaceae in the order Oligoflexiales.</title>
        <authorList>
            <person name="Hahn M.W."/>
            <person name="Schmidt J."/>
            <person name="Koll U."/>
            <person name="Rohde M."/>
            <person name="Verbag S."/>
            <person name="Pitt A."/>
            <person name="Nakai R."/>
            <person name="Naganuma T."/>
            <person name="Lang E."/>
        </authorList>
    </citation>
    <scope>NUCLEOTIDE SEQUENCE [LARGE SCALE GENOMIC DNA]</scope>
    <source>
        <strain evidence="1 2">MWH-Nonnen-W8red</strain>
    </source>
</reference>